<dbReference type="AlphaFoldDB" id="A0A1V2UAA4"/>
<evidence type="ECO:0000313" key="1">
    <source>
        <dbReference type="EMBL" id="ONN39837.1"/>
    </source>
</evidence>
<dbReference type="Proteomes" id="UP000189299">
    <property type="component" value="Unassembled WGS sequence"/>
</dbReference>
<reference evidence="1 2" key="1">
    <citation type="submission" date="2016-12" db="EMBL/GenBank/DDBJ databases">
        <authorList>
            <person name="Song W.-J."/>
            <person name="Kurnit D.M."/>
        </authorList>
    </citation>
    <scope>NUCLEOTIDE SEQUENCE [LARGE SCALE GENOMIC DNA]</scope>
    <source>
        <strain evidence="1 2">CGB1038-1_S1</strain>
    </source>
</reference>
<proteinExistence type="predicted"/>
<gene>
    <name evidence="1" type="ORF">BTN92_16015</name>
</gene>
<dbReference type="RefSeq" id="WP_077152190.1">
    <property type="nucleotide sequence ID" value="NZ_CABMMO010000032.1"/>
</dbReference>
<accession>A0A1V2UAA4</accession>
<name>A0A1V2UAA4_ENTMU</name>
<comment type="caution">
    <text evidence="1">The sequence shown here is derived from an EMBL/GenBank/DDBJ whole genome shotgun (WGS) entry which is preliminary data.</text>
</comment>
<evidence type="ECO:0000313" key="2">
    <source>
        <dbReference type="Proteomes" id="UP000189299"/>
    </source>
</evidence>
<sequence>MKEYNYLKLLNKLGECKQGDEHKCLQAVYRQLKDLTEDQIKNDRSSWSKLRVYYALYVDSTKLEHILVKEKKKKDELYVQKMKYSLLSFEECYRGLQTYLENELKGVTV</sequence>
<dbReference type="EMBL" id="MSTR01000032">
    <property type="protein sequence ID" value="ONN39837.1"/>
    <property type="molecule type" value="Genomic_DNA"/>
</dbReference>
<protein>
    <submittedName>
        <fullName evidence="1">Uncharacterized protein</fullName>
    </submittedName>
</protein>
<organism evidence="1 2">
    <name type="scientific">Enterococcus mundtii</name>
    <dbReference type="NCBI Taxonomy" id="53346"/>
    <lineage>
        <taxon>Bacteria</taxon>
        <taxon>Bacillati</taxon>
        <taxon>Bacillota</taxon>
        <taxon>Bacilli</taxon>
        <taxon>Lactobacillales</taxon>
        <taxon>Enterococcaceae</taxon>
        <taxon>Enterococcus</taxon>
    </lineage>
</organism>